<dbReference type="EC" id="2.7.13.3" evidence="2"/>
<keyword evidence="4" id="KW-0808">Transferase</keyword>
<dbReference type="InterPro" id="IPR050482">
    <property type="entry name" value="Sensor_HK_TwoCompSys"/>
</dbReference>
<protein>
    <recommendedName>
        <fullName evidence="2">histidine kinase</fullName>
        <ecNumber evidence="2">2.7.13.3</ecNumber>
    </recommendedName>
</protein>
<dbReference type="EMBL" id="QGGY01000001">
    <property type="protein sequence ID" value="PWJ78792.1"/>
    <property type="molecule type" value="Genomic_DNA"/>
</dbReference>
<evidence type="ECO:0000313" key="11">
    <source>
        <dbReference type="EMBL" id="PWJ78792.1"/>
    </source>
</evidence>
<dbReference type="InterPro" id="IPR003594">
    <property type="entry name" value="HATPase_dom"/>
</dbReference>
<accession>A0AB73T9A4</accession>
<evidence type="ECO:0000256" key="7">
    <source>
        <dbReference type="ARBA" id="ARBA00022840"/>
    </source>
</evidence>
<proteinExistence type="predicted"/>
<dbReference type="GO" id="GO:0046983">
    <property type="term" value="F:protein dimerization activity"/>
    <property type="evidence" value="ECO:0007669"/>
    <property type="project" value="InterPro"/>
</dbReference>
<reference evidence="11 12" key="1">
    <citation type="submission" date="2018-05" db="EMBL/GenBank/DDBJ databases">
        <authorList>
            <person name="Goeker M."/>
            <person name="Huntemann M."/>
            <person name="Clum A."/>
            <person name="Pillay M."/>
            <person name="Palaniappan K."/>
            <person name="Varghese N."/>
            <person name="Mikhailova N."/>
            <person name="Stamatis D."/>
            <person name="Reddy T."/>
            <person name="Daum C."/>
            <person name="Shapiro N."/>
            <person name="Ivanova N."/>
            <person name="Kyrpides N."/>
            <person name="Woyke T."/>
        </authorList>
    </citation>
    <scope>NUCLEOTIDE SEQUENCE [LARGE SCALE GENOMIC DNA]</scope>
    <source>
        <strain evidence="11 12">DSM 26524</strain>
    </source>
</reference>
<dbReference type="SUPFAM" id="SSF55874">
    <property type="entry name" value="ATPase domain of HSP90 chaperone/DNA topoisomerase II/histidine kinase"/>
    <property type="match status" value="1"/>
</dbReference>
<name>A0AB73T9A4_9FIRM</name>
<dbReference type="PANTHER" id="PTHR24421">
    <property type="entry name" value="NITRATE/NITRITE SENSOR PROTEIN NARX-RELATED"/>
    <property type="match status" value="1"/>
</dbReference>
<dbReference type="GO" id="GO:0016020">
    <property type="term" value="C:membrane"/>
    <property type="evidence" value="ECO:0007669"/>
    <property type="project" value="InterPro"/>
</dbReference>
<evidence type="ECO:0000256" key="8">
    <source>
        <dbReference type="ARBA" id="ARBA00023012"/>
    </source>
</evidence>
<dbReference type="Pfam" id="PF07730">
    <property type="entry name" value="HisKA_3"/>
    <property type="match status" value="1"/>
</dbReference>
<evidence type="ECO:0000256" key="6">
    <source>
        <dbReference type="ARBA" id="ARBA00022777"/>
    </source>
</evidence>
<keyword evidence="12" id="KW-1185">Reference proteome</keyword>
<keyword evidence="5" id="KW-0547">Nucleotide-binding</keyword>
<dbReference type="Pfam" id="PF02518">
    <property type="entry name" value="HATPase_c"/>
    <property type="match status" value="1"/>
</dbReference>
<dbReference type="InterPro" id="IPR036890">
    <property type="entry name" value="HATPase_C_sf"/>
</dbReference>
<evidence type="ECO:0000256" key="3">
    <source>
        <dbReference type="ARBA" id="ARBA00022553"/>
    </source>
</evidence>
<dbReference type="GO" id="GO:0000155">
    <property type="term" value="F:phosphorelay sensor kinase activity"/>
    <property type="evidence" value="ECO:0007669"/>
    <property type="project" value="InterPro"/>
</dbReference>
<gene>
    <name evidence="11" type="ORF">C7383_101161</name>
</gene>
<sequence length="364" mass="41293">MQKLLDKLILILCCSIFLLPIKKGALPVAVFLSAFTLSCLIFYINRRLFTFVSGLLYALLCMAVPAFSLFLPLLFYDYFDQGLWLVIAVSFSAVIRYLLQNASPFTFTLLLFCAVSLLLSFRTGHLLTLTEKYKKMRDDSHELNMILENKNKDLLEKQDYEIHLATLNERNRIAREIHDHVGHMLSRSILQVGALITVNKADYLKEPLCDLKDTLNKAMDAIRSSVHDLHADSVQLRDAMTSLLENYSQYDTVFEYDMPEDVPRQVKYCFIAILKEALSNIVKHSDATCITVTGREHPSFYQLVITDNGSISENALEYTPFGVPAGNGIGLENMRERVSALNGILRIQAQNGFKIYISIPKQTS</sequence>
<dbReference type="Proteomes" id="UP000245412">
    <property type="component" value="Unassembled WGS sequence"/>
</dbReference>
<evidence type="ECO:0000256" key="1">
    <source>
        <dbReference type="ARBA" id="ARBA00000085"/>
    </source>
</evidence>
<feature type="domain" description="Histidine kinase/HSP90-like ATPase" evidence="10">
    <location>
        <begin position="265"/>
        <end position="363"/>
    </location>
</feature>
<keyword evidence="8" id="KW-0902">Two-component regulatory system</keyword>
<comment type="caution">
    <text evidence="11">The sequence shown here is derived from an EMBL/GenBank/DDBJ whole genome shotgun (WGS) entry which is preliminary data.</text>
</comment>
<evidence type="ECO:0000256" key="9">
    <source>
        <dbReference type="SAM" id="Phobius"/>
    </source>
</evidence>
<comment type="catalytic activity">
    <reaction evidence="1">
        <text>ATP + protein L-histidine = ADP + protein N-phospho-L-histidine.</text>
        <dbReference type="EC" id="2.7.13.3"/>
    </reaction>
</comment>
<feature type="transmembrane region" description="Helical" evidence="9">
    <location>
        <begin position="105"/>
        <end position="127"/>
    </location>
</feature>
<dbReference type="InterPro" id="IPR011712">
    <property type="entry name" value="Sig_transdc_His_kin_sub3_dim/P"/>
</dbReference>
<evidence type="ECO:0000256" key="5">
    <source>
        <dbReference type="ARBA" id="ARBA00022741"/>
    </source>
</evidence>
<dbReference type="SMART" id="SM00387">
    <property type="entry name" value="HATPase_c"/>
    <property type="match status" value="1"/>
</dbReference>
<keyword evidence="3" id="KW-0597">Phosphoprotein</keyword>
<keyword evidence="9" id="KW-0472">Membrane</keyword>
<evidence type="ECO:0000259" key="10">
    <source>
        <dbReference type="SMART" id="SM00387"/>
    </source>
</evidence>
<feature type="transmembrane region" description="Helical" evidence="9">
    <location>
        <begin position="48"/>
        <end position="75"/>
    </location>
</feature>
<dbReference type="GO" id="GO:0005524">
    <property type="term" value="F:ATP binding"/>
    <property type="evidence" value="ECO:0007669"/>
    <property type="project" value="UniProtKB-KW"/>
</dbReference>
<dbReference type="RefSeq" id="WP_109624237.1">
    <property type="nucleotide sequence ID" value="NZ_QGGY01000001.1"/>
</dbReference>
<evidence type="ECO:0000256" key="2">
    <source>
        <dbReference type="ARBA" id="ARBA00012438"/>
    </source>
</evidence>
<dbReference type="CDD" id="cd16917">
    <property type="entry name" value="HATPase_UhpB-NarQ-NarX-like"/>
    <property type="match status" value="1"/>
</dbReference>
<keyword evidence="7" id="KW-0067">ATP-binding</keyword>
<feature type="transmembrane region" description="Helical" evidence="9">
    <location>
        <begin position="82"/>
        <end position="99"/>
    </location>
</feature>
<dbReference type="AlphaFoldDB" id="A0AB73T9A4"/>
<keyword evidence="6 11" id="KW-0418">Kinase</keyword>
<evidence type="ECO:0000313" key="12">
    <source>
        <dbReference type="Proteomes" id="UP000245412"/>
    </source>
</evidence>
<keyword evidence="9" id="KW-1133">Transmembrane helix</keyword>
<evidence type="ECO:0000256" key="4">
    <source>
        <dbReference type="ARBA" id="ARBA00022679"/>
    </source>
</evidence>
<keyword evidence="9" id="KW-0812">Transmembrane</keyword>
<organism evidence="11 12">
    <name type="scientific">Murimonas intestini</name>
    <dbReference type="NCBI Taxonomy" id="1337051"/>
    <lineage>
        <taxon>Bacteria</taxon>
        <taxon>Bacillati</taxon>
        <taxon>Bacillota</taxon>
        <taxon>Clostridia</taxon>
        <taxon>Lachnospirales</taxon>
        <taxon>Lachnospiraceae</taxon>
        <taxon>Murimonas</taxon>
    </lineage>
</organism>
<dbReference type="Gene3D" id="1.20.5.1930">
    <property type="match status" value="1"/>
</dbReference>
<dbReference type="Gene3D" id="3.30.565.10">
    <property type="entry name" value="Histidine kinase-like ATPase, C-terminal domain"/>
    <property type="match status" value="1"/>
</dbReference>
<dbReference type="PANTHER" id="PTHR24421:SF10">
    <property type="entry name" value="NITRATE_NITRITE SENSOR PROTEIN NARQ"/>
    <property type="match status" value="1"/>
</dbReference>